<dbReference type="Gene3D" id="2.70.50.50">
    <property type="entry name" value="chitin-binding protein cbp21"/>
    <property type="match status" value="1"/>
</dbReference>
<evidence type="ECO:0000259" key="6">
    <source>
        <dbReference type="Pfam" id="PF18416"/>
    </source>
</evidence>
<dbReference type="OrthoDB" id="3675244at2"/>
<dbReference type="HOGENOM" id="CLU_039396_2_0_6"/>
<dbReference type="STRING" id="349521.HCH_03973"/>
<dbReference type="KEGG" id="hch:HCH_03973"/>
<dbReference type="InterPro" id="IPR004302">
    <property type="entry name" value="Cellulose/chitin-bd_N"/>
</dbReference>
<evidence type="ECO:0000256" key="1">
    <source>
        <dbReference type="ARBA" id="ARBA00004613"/>
    </source>
</evidence>
<reference evidence="8 9" key="1">
    <citation type="journal article" date="2005" name="Nucleic Acids Res.">
        <title>Genomic blueprint of Hahella chejuensis, a marine microbe producing an algicidal agent.</title>
        <authorList>
            <person name="Jeong H."/>
            <person name="Yim J.H."/>
            <person name="Lee C."/>
            <person name="Choi S.-H."/>
            <person name="Park Y.K."/>
            <person name="Yoon S.H."/>
            <person name="Hur C.-G."/>
            <person name="Kang H.-Y."/>
            <person name="Kim D."/>
            <person name="Lee H.H."/>
            <person name="Park K.H."/>
            <person name="Park S.-H."/>
            <person name="Park H.-S."/>
            <person name="Lee H.K."/>
            <person name="Oh T.K."/>
            <person name="Kim J.F."/>
        </authorList>
    </citation>
    <scope>NUCLEOTIDE SEQUENCE [LARGE SCALE GENOMIC DNA]</scope>
    <source>
        <strain evidence="8 9">KCTC 2396</strain>
    </source>
</reference>
<evidence type="ECO:0000259" key="5">
    <source>
        <dbReference type="Pfam" id="PF03067"/>
    </source>
</evidence>
<evidence type="ECO:0000256" key="3">
    <source>
        <dbReference type="ARBA" id="ARBA00022669"/>
    </source>
</evidence>
<protein>
    <submittedName>
        <fullName evidence="8">Uncharacterized protein conserved in bacteria</fullName>
    </submittedName>
</protein>
<name>Q2SF82_HAHCH</name>
<keyword evidence="4" id="KW-0732">Signal</keyword>
<dbReference type="InterPro" id="IPR051024">
    <property type="entry name" value="GlcNAc_Chitin_IntDeg"/>
</dbReference>
<keyword evidence="3" id="KW-0147">Chitin-binding</keyword>
<dbReference type="CAZy" id="AA10">
    <property type="family name" value="Auxiliary Activities 10"/>
</dbReference>
<sequence length="482" mass="52669">MNRAHTKKLVLGCLVTLPFIAQNVLAHGYISKPASRSYQCKLGENLNCGAIQWEPQSVEGPDRYPEGGPADGKIASAGVSHFSELDEQSVNRWKKTPIQAGSNTFMWRFTANHATRDWRYYITKEGWNPNAPLTRNSFEAQPFCSYDGNNQRPPTELSHECNVPSRSGYQVILGVWDVGDTVNSFYQVVDVDFGGGGGDPSEPQEWRDIGDINPSIDLQTGDQVKTRVFDRNGENPGLQTVLNINSADDGKKDKWPFLLATAINKESDALRAGKMNAKGDIVPAYGRNDVFGKADGDVDRVEIEIVKGDDGPVDPAVELSGLQGEYMIENGMATIDFTVSTNAAMNVSSYVYAPDGSAAGFGEAKVDNASHNFRIDIDKAEPGAYSLVIKGESDDGKVVQKTQGFLLKEDGGDTPPSGDYDYVFPESLSAYKAGTTVLAKDGKIYRCKPFPYSGWCTVYSDNANHYEPGVGAYWSDAWELVK</sequence>
<dbReference type="NCBIfam" id="NF009690">
    <property type="entry name" value="PRK13211.1"/>
    <property type="match status" value="1"/>
</dbReference>
<dbReference type="Proteomes" id="UP000000238">
    <property type="component" value="Chromosome"/>
</dbReference>
<evidence type="ECO:0000256" key="2">
    <source>
        <dbReference type="ARBA" id="ARBA00022525"/>
    </source>
</evidence>
<dbReference type="Gene3D" id="3.30.70.2150">
    <property type="match status" value="1"/>
</dbReference>
<dbReference type="FunFam" id="2.70.50.50:FF:000001">
    <property type="entry name" value="Chitin-binding protein"/>
    <property type="match status" value="1"/>
</dbReference>
<dbReference type="PANTHER" id="PTHR34823">
    <property type="entry name" value="GLCNAC-BINDING PROTEIN A"/>
    <property type="match status" value="1"/>
</dbReference>
<feature type="domain" description="Chitin-binding type-4" evidence="5">
    <location>
        <begin position="27"/>
        <end position="191"/>
    </location>
</feature>
<dbReference type="InterPro" id="IPR054063">
    <property type="entry name" value="GbpA_D3"/>
</dbReference>
<keyword evidence="9" id="KW-1185">Reference proteome</keyword>
<organism evidence="8 9">
    <name type="scientific">Hahella chejuensis (strain KCTC 2396)</name>
    <dbReference type="NCBI Taxonomy" id="349521"/>
    <lineage>
        <taxon>Bacteria</taxon>
        <taxon>Pseudomonadati</taxon>
        <taxon>Pseudomonadota</taxon>
        <taxon>Gammaproteobacteria</taxon>
        <taxon>Oceanospirillales</taxon>
        <taxon>Hahellaceae</taxon>
        <taxon>Hahella</taxon>
    </lineage>
</organism>
<dbReference type="PANTHER" id="PTHR34823:SF1">
    <property type="entry name" value="CHITIN-BINDING TYPE-4 DOMAIN-CONTAINING PROTEIN"/>
    <property type="match status" value="1"/>
</dbReference>
<feature type="domain" description="GlcNAc-binding protein A third" evidence="7">
    <location>
        <begin position="316"/>
        <end position="407"/>
    </location>
</feature>
<dbReference type="InterPro" id="IPR014756">
    <property type="entry name" value="Ig_E-set"/>
</dbReference>
<dbReference type="RefSeq" id="WP_011397759.1">
    <property type="nucleotide sequence ID" value="NC_007645.1"/>
</dbReference>
<dbReference type="EMBL" id="CP000155">
    <property type="protein sequence ID" value="ABC30692.1"/>
    <property type="molecule type" value="Genomic_DNA"/>
</dbReference>
<dbReference type="Gene3D" id="2.60.40.2550">
    <property type="match status" value="1"/>
</dbReference>
<dbReference type="AlphaFoldDB" id="Q2SF82"/>
<evidence type="ECO:0000256" key="4">
    <source>
        <dbReference type="ARBA" id="ARBA00022729"/>
    </source>
</evidence>
<dbReference type="CDD" id="cd21177">
    <property type="entry name" value="LPMO_AA10"/>
    <property type="match status" value="1"/>
</dbReference>
<dbReference type="GO" id="GO:0008061">
    <property type="term" value="F:chitin binding"/>
    <property type="evidence" value="ECO:0007669"/>
    <property type="project" value="UniProtKB-KW"/>
</dbReference>
<evidence type="ECO:0000313" key="9">
    <source>
        <dbReference type="Proteomes" id="UP000000238"/>
    </source>
</evidence>
<dbReference type="InterPro" id="IPR041029">
    <property type="entry name" value="GbpA_2"/>
</dbReference>
<dbReference type="CAZy" id="CBM73">
    <property type="family name" value="Carbohydrate-Binding Module Family 73"/>
</dbReference>
<accession>Q2SF82</accession>
<evidence type="ECO:0000259" key="7">
    <source>
        <dbReference type="Pfam" id="PF21868"/>
    </source>
</evidence>
<dbReference type="eggNOG" id="COG3397">
    <property type="taxonomic scope" value="Bacteria"/>
</dbReference>
<dbReference type="SUPFAM" id="SSF81296">
    <property type="entry name" value="E set domains"/>
    <property type="match status" value="1"/>
</dbReference>
<dbReference type="Pfam" id="PF18416">
    <property type="entry name" value="GbpA_2"/>
    <property type="match status" value="1"/>
</dbReference>
<comment type="subcellular location">
    <subcellularLocation>
        <location evidence="1">Secreted</location>
    </subcellularLocation>
</comment>
<dbReference type="Pfam" id="PF21868">
    <property type="entry name" value="GbpA_D3"/>
    <property type="match status" value="1"/>
</dbReference>
<proteinExistence type="predicted"/>
<dbReference type="GO" id="GO:0005576">
    <property type="term" value="C:extracellular region"/>
    <property type="evidence" value="ECO:0007669"/>
    <property type="project" value="UniProtKB-SubCell"/>
</dbReference>
<feature type="domain" description="N-acetylglucosamine binding protein A" evidence="6">
    <location>
        <begin position="206"/>
        <end position="304"/>
    </location>
</feature>
<dbReference type="Pfam" id="PF03067">
    <property type="entry name" value="LPMO_10"/>
    <property type="match status" value="1"/>
</dbReference>
<keyword evidence="2" id="KW-0964">Secreted</keyword>
<gene>
    <name evidence="8" type="ordered locus">HCH_03973</name>
</gene>
<evidence type="ECO:0000313" key="8">
    <source>
        <dbReference type="EMBL" id="ABC30692.1"/>
    </source>
</evidence>